<comment type="similarity">
    <text evidence="1 7">Belongs to the peptidase A1 family.</text>
</comment>
<evidence type="ECO:0000256" key="7">
    <source>
        <dbReference type="RuleBase" id="RU000454"/>
    </source>
</evidence>
<dbReference type="PRINTS" id="PR00792">
    <property type="entry name" value="PEPSIN"/>
</dbReference>
<evidence type="ECO:0000256" key="4">
    <source>
        <dbReference type="ARBA" id="ARBA00022750"/>
    </source>
</evidence>
<dbReference type="OrthoDB" id="771136at2759"/>
<name>A0A167D8A1_9ASCO</name>
<dbReference type="Proteomes" id="UP000189580">
    <property type="component" value="Chromosome a"/>
</dbReference>
<dbReference type="PANTHER" id="PTHR47966:SF65">
    <property type="entry name" value="ASPARTIC-TYPE ENDOPEPTIDASE"/>
    <property type="match status" value="1"/>
</dbReference>
<dbReference type="Pfam" id="PF00026">
    <property type="entry name" value="Asp"/>
    <property type="match status" value="1"/>
</dbReference>
<dbReference type="KEGG" id="slb:AWJ20_860"/>
<protein>
    <submittedName>
        <fullName evidence="10">Yps3p</fullName>
    </submittedName>
</protein>
<dbReference type="GO" id="GO:0006508">
    <property type="term" value="P:proteolysis"/>
    <property type="evidence" value="ECO:0007669"/>
    <property type="project" value="UniProtKB-KW"/>
</dbReference>
<keyword evidence="2 7" id="KW-0645">Protease</keyword>
<dbReference type="InterPro" id="IPR033876">
    <property type="entry name" value="SAP-like"/>
</dbReference>
<dbReference type="InterPro" id="IPR033121">
    <property type="entry name" value="PEPTIDASE_A1"/>
</dbReference>
<keyword evidence="5 7" id="KW-0378">Hydrolase</keyword>
<dbReference type="Gene3D" id="2.40.70.10">
    <property type="entry name" value="Acid Proteases"/>
    <property type="match status" value="2"/>
</dbReference>
<reference evidence="10 11" key="1">
    <citation type="submission" date="2016-02" db="EMBL/GenBank/DDBJ databases">
        <title>Complete genome sequence and transcriptome regulation of the pentose utilising yeast Sugiyamaella lignohabitans.</title>
        <authorList>
            <person name="Bellasio M."/>
            <person name="Peymann A."/>
            <person name="Valli M."/>
            <person name="Sipitzky M."/>
            <person name="Graf A."/>
            <person name="Sauer M."/>
            <person name="Marx H."/>
            <person name="Mattanovich D."/>
        </authorList>
    </citation>
    <scope>NUCLEOTIDE SEQUENCE [LARGE SCALE GENOMIC DNA]</scope>
    <source>
        <strain evidence="10 11">CBS 10342</strain>
    </source>
</reference>
<evidence type="ECO:0000256" key="5">
    <source>
        <dbReference type="ARBA" id="ARBA00022801"/>
    </source>
</evidence>
<feature type="chain" id="PRO_5007885129" evidence="8">
    <location>
        <begin position="18"/>
        <end position="448"/>
    </location>
</feature>
<keyword evidence="3 8" id="KW-0732">Signal</keyword>
<dbReference type="InterPro" id="IPR021109">
    <property type="entry name" value="Peptidase_aspartic_dom_sf"/>
</dbReference>
<dbReference type="RefSeq" id="XP_018735079.1">
    <property type="nucleotide sequence ID" value="XM_018882830.1"/>
</dbReference>
<evidence type="ECO:0000256" key="8">
    <source>
        <dbReference type="SAM" id="SignalP"/>
    </source>
</evidence>
<dbReference type="InterPro" id="IPR001969">
    <property type="entry name" value="Aspartic_peptidase_AS"/>
</dbReference>
<evidence type="ECO:0000256" key="2">
    <source>
        <dbReference type="ARBA" id="ARBA00022670"/>
    </source>
</evidence>
<feature type="signal peptide" evidence="8">
    <location>
        <begin position="1"/>
        <end position="17"/>
    </location>
</feature>
<accession>A0A167D8A1</accession>
<evidence type="ECO:0000313" key="10">
    <source>
        <dbReference type="EMBL" id="ANB12602.1"/>
    </source>
</evidence>
<gene>
    <name evidence="10" type="primary">YPS3</name>
    <name evidence="10" type="ORF">AWJ20_860</name>
</gene>
<dbReference type="EMBL" id="CP014501">
    <property type="protein sequence ID" value="ANB12602.1"/>
    <property type="molecule type" value="Genomic_DNA"/>
</dbReference>
<dbReference type="SUPFAM" id="SSF50630">
    <property type="entry name" value="Acid proteases"/>
    <property type="match status" value="1"/>
</dbReference>
<dbReference type="PANTHER" id="PTHR47966">
    <property type="entry name" value="BETA-SITE APP-CLEAVING ENZYME, ISOFORM A-RELATED"/>
    <property type="match status" value="1"/>
</dbReference>
<organism evidence="10 11">
    <name type="scientific">Sugiyamaella lignohabitans</name>
    <dbReference type="NCBI Taxonomy" id="796027"/>
    <lineage>
        <taxon>Eukaryota</taxon>
        <taxon>Fungi</taxon>
        <taxon>Dikarya</taxon>
        <taxon>Ascomycota</taxon>
        <taxon>Saccharomycotina</taxon>
        <taxon>Dipodascomycetes</taxon>
        <taxon>Dipodascales</taxon>
        <taxon>Trichomonascaceae</taxon>
        <taxon>Sugiyamaella</taxon>
    </lineage>
</organism>
<evidence type="ECO:0000256" key="1">
    <source>
        <dbReference type="ARBA" id="ARBA00007447"/>
    </source>
</evidence>
<keyword evidence="11" id="KW-1185">Reference proteome</keyword>
<evidence type="ECO:0000256" key="6">
    <source>
        <dbReference type="PIRSR" id="PIRSR601461-1"/>
    </source>
</evidence>
<sequence length="448" mass="47480">MKFSISLAALLASGAWAVALSARAGEDQIPNGVIAVDIQHKREVGRLGKRDASNDIYGSYVIVFGVGTPTQQQSAIVDTGSSDLWINGPWSGQTPFYNPAKSTSYQYDSDGFYIAYGSGDASGYWISEDVNIAGSTLKNQQMGLVNNPSAGQAVFGIGMMTNEVANTQYNNVPQNLYVQNLIKANAYSIYLDNLETSTGRILFGGIDSSKYNGTLYSVPITDNVSFYVDVNEITVGGKTVTNNGKFSGLMDSGTTFCYLPSSIAKNVAQEFNAQFDPSTGLYFAQTNTSSKEFVFNFSGATIKVPASEMLVDASYIMQGSSPGPYVLGVVPSDEAPYIIGDTFLRSAYVVFDVSTMHIAIGQASYDANANISAITKGGIQGAVPAPGYNANQAVRTILTVAIPGSTGLGANDVEANKASSPSVAAASTASTSPSTFQWPWWWPFKTAN</sequence>
<dbReference type="PROSITE" id="PS51767">
    <property type="entry name" value="PEPTIDASE_A1"/>
    <property type="match status" value="1"/>
</dbReference>
<feature type="active site" evidence="6">
    <location>
        <position position="251"/>
    </location>
</feature>
<feature type="domain" description="Peptidase A1" evidence="9">
    <location>
        <begin position="60"/>
        <end position="361"/>
    </location>
</feature>
<keyword evidence="4 7" id="KW-0064">Aspartyl protease</keyword>
<proteinExistence type="inferred from homology"/>
<dbReference type="GeneID" id="30037939"/>
<dbReference type="GO" id="GO:0004190">
    <property type="term" value="F:aspartic-type endopeptidase activity"/>
    <property type="evidence" value="ECO:0007669"/>
    <property type="project" value="UniProtKB-KW"/>
</dbReference>
<dbReference type="CDD" id="cd05474">
    <property type="entry name" value="SAP_like"/>
    <property type="match status" value="1"/>
</dbReference>
<dbReference type="AlphaFoldDB" id="A0A167D8A1"/>
<dbReference type="InterPro" id="IPR001461">
    <property type="entry name" value="Aspartic_peptidase_A1"/>
</dbReference>
<evidence type="ECO:0000313" key="11">
    <source>
        <dbReference type="Proteomes" id="UP000189580"/>
    </source>
</evidence>
<dbReference type="PROSITE" id="PS00141">
    <property type="entry name" value="ASP_PROTEASE"/>
    <property type="match status" value="1"/>
</dbReference>
<evidence type="ECO:0000259" key="9">
    <source>
        <dbReference type="PROSITE" id="PS51767"/>
    </source>
</evidence>
<evidence type="ECO:0000256" key="3">
    <source>
        <dbReference type="ARBA" id="ARBA00022729"/>
    </source>
</evidence>
<feature type="active site" evidence="6">
    <location>
        <position position="78"/>
    </location>
</feature>